<gene>
    <name evidence="3" type="ORF">GCM10023093_21280</name>
</gene>
<name>A0ABP8NJ72_9BACT</name>
<evidence type="ECO:0000256" key="1">
    <source>
        <dbReference type="SAM" id="SignalP"/>
    </source>
</evidence>
<comment type="caution">
    <text evidence="3">The sequence shown here is derived from an EMBL/GenBank/DDBJ whole genome shotgun (WGS) entry which is preliminary data.</text>
</comment>
<sequence length="545" mass="57972">MMRKFILLLLLCIGSYGFASAQTEDSVQIYLPWGSDTTCPGTQLTFTAVETNDTAIGTIFRWYANGVYTGVSIDTFITTALNDGDTVHCEIFFTNSGGFLDSALSNTITVHRSNSIMPAVLIALTAGSNPDCPGHPLTFTAYPATGGPSPLYQWRVDGVDIAGATSNTYTNIFNDGDTLSCMMVSNSPCASPTDTAYSNIIEVVHDSLTATLGITVDWNPICQGTPDTLRATTTDAGLGSTIYWFVNGTPVVGALGPQYMTDSLDNGDIVYAMLVATDACVINDTTISSPITMTVLPNLNPTAHIVMTHGANPGCIDSALTFTATYTDGGLAPDLLWLINDTVRGTGSTFTRTYRDGDLLTFRLRTTDGGCYVNDSVTTTAVLMVRDSTPVAPLVSLIDNMLVANTGGSYVWYFNGVIIPGANSHTYHPGTIGYYYARRDTGNCLSEPSNTIYIALLKAGMVGAGSYVNVYPNPTGGMVTVDLGDRSNVQARITVANVIGQVVYSAETNRQKHEADLGNLPNGNYILTVRDDAGNVSTHKVTLAK</sequence>
<dbReference type="Proteomes" id="UP001500067">
    <property type="component" value="Unassembled WGS sequence"/>
</dbReference>
<evidence type="ECO:0000313" key="4">
    <source>
        <dbReference type="Proteomes" id="UP001500067"/>
    </source>
</evidence>
<feature type="signal peptide" evidence="1">
    <location>
        <begin position="1"/>
        <end position="21"/>
    </location>
</feature>
<evidence type="ECO:0000259" key="2">
    <source>
        <dbReference type="Pfam" id="PF18962"/>
    </source>
</evidence>
<proteinExistence type="predicted"/>
<keyword evidence="1" id="KW-0732">Signal</keyword>
<dbReference type="RefSeq" id="WP_345082860.1">
    <property type="nucleotide sequence ID" value="NZ_BAABFA010000014.1"/>
</dbReference>
<organism evidence="3 4">
    <name type="scientific">Nemorincola caseinilytica</name>
    <dbReference type="NCBI Taxonomy" id="2054315"/>
    <lineage>
        <taxon>Bacteria</taxon>
        <taxon>Pseudomonadati</taxon>
        <taxon>Bacteroidota</taxon>
        <taxon>Chitinophagia</taxon>
        <taxon>Chitinophagales</taxon>
        <taxon>Chitinophagaceae</taxon>
        <taxon>Nemorincola</taxon>
    </lineage>
</organism>
<feature type="domain" description="Secretion system C-terminal sorting" evidence="2">
    <location>
        <begin position="470"/>
        <end position="541"/>
    </location>
</feature>
<protein>
    <recommendedName>
        <fullName evidence="2">Secretion system C-terminal sorting domain-containing protein</fullName>
    </recommendedName>
</protein>
<keyword evidence="4" id="KW-1185">Reference proteome</keyword>
<feature type="chain" id="PRO_5045982339" description="Secretion system C-terminal sorting domain-containing protein" evidence="1">
    <location>
        <begin position="22"/>
        <end position="545"/>
    </location>
</feature>
<dbReference type="Pfam" id="PF18962">
    <property type="entry name" value="Por_Secre_tail"/>
    <property type="match status" value="1"/>
</dbReference>
<reference evidence="4" key="1">
    <citation type="journal article" date="2019" name="Int. J. Syst. Evol. Microbiol.">
        <title>The Global Catalogue of Microorganisms (GCM) 10K type strain sequencing project: providing services to taxonomists for standard genome sequencing and annotation.</title>
        <authorList>
            <consortium name="The Broad Institute Genomics Platform"/>
            <consortium name="The Broad Institute Genome Sequencing Center for Infectious Disease"/>
            <person name="Wu L."/>
            <person name="Ma J."/>
        </authorList>
    </citation>
    <scope>NUCLEOTIDE SEQUENCE [LARGE SCALE GENOMIC DNA]</scope>
    <source>
        <strain evidence="4">JCM 32105</strain>
    </source>
</reference>
<evidence type="ECO:0000313" key="3">
    <source>
        <dbReference type="EMBL" id="GAA4466735.1"/>
    </source>
</evidence>
<dbReference type="EMBL" id="BAABFA010000014">
    <property type="protein sequence ID" value="GAA4466735.1"/>
    <property type="molecule type" value="Genomic_DNA"/>
</dbReference>
<dbReference type="NCBIfam" id="TIGR04183">
    <property type="entry name" value="Por_Secre_tail"/>
    <property type="match status" value="1"/>
</dbReference>
<accession>A0ABP8NJ72</accession>
<dbReference type="InterPro" id="IPR026444">
    <property type="entry name" value="Secre_tail"/>
</dbReference>